<proteinExistence type="predicted"/>
<evidence type="ECO:0000313" key="3">
    <source>
        <dbReference type="Proteomes" id="UP000664844"/>
    </source>
</evidence>
<sequence>MSSMVFTGTPRAIASGQRGPSTSISFFYNPLDNFLPTVTGRLFYGMNCLGFGRSRHRATHPR</sequence>
<dbReference type="Proteomes" id="UP000664844">
    <property type="component" value="Unassembled WGS sequence"/>
</dbReference>
<name>A0ABS3FKT6_9CYAN</name>
<keyword evidence="3" id="KW-1185">Reference proteome</keyword>
<organism evidence="2 3">
    <name type="scientific">Phormidium pseudopriestleyi FRX01</name>
    <dbReference type="NCBI Taxonomy" id="1759528"/>
    <lineage>
        <taxon>Bacteria</taxon>
        <taxon>Bacillati</taxon>
        <taxon>Cyanobacteriota</taxon>
        <taxon>Cyanophyceae</taxon>
        <taxon>Oscillatoriophycideae</taxon>
        <taxon>Oscillatoriales</taxon>
        <taxon>Oscillatoriaceae</taxon>
        <taxon>Phormidium</taxon>
    </lineage>
</organism>
<evidence type="ECO:0000313" key="2">
    <source>
        <dbReference type="EMBL" id="MBO0347716.1"/>
    </source>
</evidence>
<reference evidence="2 3" key="1">
    <citation type="submission" date="2021-03" db="EMBL/GenBank/DDBJ databases">
        <title>Metabolic Capacity of the Antarctic Cyanobacterium Phormidium pseudopriestleyi that Sustains Oxygenic Photosynthesis in the Presence of Hydrogen Sulfide.</title>
        <authorList>
            <person name="Lumian J.E."/>
            <person name="Jungblut A.D."/>
            <person name="Dillon M.L."/>
            <person name="Hawes I."/>
            <person name="Doran P.T."/>
            <person name="Mackey T.J."/>
            <person name="Dick G.J."/>
            <person name="Grettenberger C.L."/>
            <person name="Sumner D.Y."/>
        </authorList>
    </citation>
    <scope>NUCLEOTIDE SEQUENCE [LARGE SCALE GENOMIC DNA]</scope>
    <source>
        <strain evidence="2 3">FRX01</strain>
    </source>
</reference>
<dbReference type="RefSeq" id="WP_207086293.1">
    <property type="nucleotide sequence ID" value="NZ_JAFLQW010000030.1"/>
</dbReference>
<accession>A0ABS3FKT6</accession>
<dbReference type="EMBL" id="JAFLQW010000030">
    <property type="protein sequence ID" value="MBO0347716.1"/>
    <property type="molecule type" value="Genomic_DNA"/>
</dbReference>
<evidence type="ECO:0000256" key="1">
    <source>
        <dbReference type="SAM" id="MobiDB-lite"/>
    </source>
</evidence>
<feature type="region of interest" description="Disordered" evidence="1">
    <location>
        <begin position="1"/>
        <end position="20"/>
    </location>
</feature>
<comment type="caution">
    <text evidence="2">The sequence shown here is derived from an EMBL/GenBank/DDBJ whole genome shotgun (WGS) entry which is preliminary data.</text>
</comment>
<protein>
    <submittedName>
        <fullName evidence="2">Uncharacterized protein</fullName>
    </submittedName>
</protein>
<gene>
    <name evidence="2" type="ORF">J0895_01045</name>
</gene>